<dbReference type="Pfam" id="PF00498">
    <property type="entry name" value="FHA"/>
    <property type="match status" value="1"/>
</dbReference>
<dbReference type="PANTHER" id="PTHR15715:SF37">
    <property type="entry name" value="LD47843P"/>
    <property type="match status" value="1"/>
</dbReference>
<reference evidence="4" key="2">
    <citation type="journal article" date="2023" name="IMA Fungus">
        <title>Comparative genomic study of the Penicillium genus elucidates a diverse pangenome and 15 lateral gene transfer events.</title>
        <authorList>
            <person name="Petersen C."/>
            <person name="Sorensen T."/>
            <person name="Nielsen M.R."/>
            <person name="Sondergaard T.E."/>
            <person name="Sorensen J.L."/>
            <person name="Fitzpatrick D.A."/>
            <person name="Frisvad J.C."/>
            <person name="Nielsen K.L."/>
        </authorList>
    </citation>
    <scope>NUCLEOTIDE SEQUENCE</scope>
    <source>
        <strain evidence="4">IBT 34128</strain>
    </source>
</reference>
<feature type="compositionally biased region" description="Polar residues" evidence="1">
    <location>
        <begin position="156"/>
        <end position="175"/>
    </location>
</feature>
<feature type="compositionally biased region" description="Basic and acidic residues" evidence="1">
    <location>
        <begin position="541"/>
        <end position="555"/>
    </location>
</feature>
<feature type="region of interest" description="Disordered" evidence="1">
    <location>
        <begin position="156"/>
        <end position="221"/>
    </location>
</feature>
<feature type="compositionally biased region" description="Polar residues" evidence="1">
    <location>
        <begin position="259"/>
        <end position="279"/>
    </location>
</feature>
<proteinExistence type="predicted"/>
<dbReference type="Gene3D" id="2.60.200.20">
    <property type="match status" value="1"/>
</dbReference>
<evidence type="ECO:0000313" key="5">
    <source>
        <dbReference type="Proteomes" id="UP001141434"/>
    </source>
</evidence>
<name>A0A9W9KRH5_9EURO</name>
<dbReference type="GO" id="GO:0005737">
    <property type="term" value="C:cytoplasm"/>
    <property type="evidence" value="ECO:0007669"/>
    <property type="project" value="TreeGrafter"/>
</dbReference>
<dbReference type="GeneID" id="81390648"/>
<dbReference type="AlphaFoldDB" id="A0A9W9KRH5"/>
<keyword evidence="5" id="KW-1185">Reference proteome</keyword>
<reference evidence="4" key="1">
    <citation type="submission" date="2022-11" db="EMBL/GenBank/DDBJ databases">
        <authorList>
            <person name="Petersen C."/>
        </authorList>
    </citation>
    <scope>NUCLEOTIDE SEQUENCE</scope>
    <source>
        <strain evidence="4">IBT 34128</strain>
    </source>
</reference>
<evidence type="ECO:0000259" key="3">
    <source>
        <dbReference type="PROSITE" id="PS50006"/>
    </source>
</evidence>
<dbReference type="PROSITE" id="PS50006">
    <property type="entry name" value="FHA_DOMAIN"/>
    <property type="match status" value="1"/>
</dbReference>
<dbReference type="OrthoDB" id="4096268at2759"/>
<evidence type="ECO:0000256" key="1">
    <source>
        <dbReference type="SAM" id="MobiDB-lite"/>
    </source>
</evidence>
<comment type="caution">
    <text evidence="4">The sequence shown here is derived from an EMBL/GenBank/DDBJ whole genome shotgun (WGS) entry which is preliminary data.</text>
</comment>
<gene>
    <name evidence="4" type="ORF">NUU61_000897</name>
</gene>
<feature type="region of interest" description="Disordered" evidence="1">
    <location>
        <begin position="480"/>
        <end position="517"/>
    </location>
</feature>
<dbReference type="PANTHER" id="PTHR15715">
    <property type="entry name" value="CENTROSOMAL PROTEIN OF 170 KDA"/>
    <property type="match status" value="1"/>
</dbReference>
<evidence type="ECO:0000256" key="2">
    <source>
        <dbReference type="SAM" id="Phobius"/>
    </source>
</evidence>
<dbReference type="InterPro" id="IPR051176">
    <property type="entry name" value="Cent_Immune-Sig_Mod"/>
</dbReference>
<feature type="compositionally biased region" description="Acidic residues" evidence="1">
    <location>
        <begin position="178"/>
        <end position="187"/>
    </location>
</feature>
<feature type="compositionally biased region" description="Acidic residues" evidence="1">
    <location>
        <begin position="482"/>
        <end position="492"/>
    </location>
</feature>
<dbReference type="EMBL" id="JAPMSZ010000001">
    <property type="protein sequence ID" value="KAJ5115138.1"/>
    <property type="molecule type" value="Genomic_DNA"/>
</dbReference>
<feature type="region of interest" description="Disordered" evidence="1">
    <location>
        <begin position="247"/>
        <end position="284"/>
    </location>
</feature>
<keyword evidence="2" id="KW-0472">Membrane</keyword>
<keyword evidence="2" id="KW-0812">Transmembrane</keyword>
<keyword evidence="2" id="KW-1133">Transmembrane helix</keyword>
<protein>
    <recommendedName>
        <fullName evidence="3">FHA domain-containing protein</fullName>
    </recommendedName>
</protein>
<feature type="transmembrane region" description="Helical" evidence="2">
    <location>
        <begin position="731"/>
        <end position="752"/>
    </location>
</feature>
<feature type="compositionally biased region" description="Low complexity" evidence="1">
    <location>
        <begin position="493"/>
        <end position="502"/>
    </location>
</feature>
<feature type="compositionally biased region" description="Low complexity" evidence="1">
    <location>
        <begin position="692"/>
        <end position="709"/>
    </location>
</feature>
<dbReference type="RefSeq" id="XP_056516330.1">
    <property type="nucleotide sequence ID" value="XM_056651480.1"/>
</dbReference>
<dbReference type="SUPFAM" id="SSF49879">
    <property type="entry name" value="SMAD/FHA domain"/>
    <property type="match status" value="1"/>
</dbReference>
<organism evidence="4 5">
    <name type="scientific">Penicillium alfredii</name>
    <dbReference type="NCBI Taxonomy" id="1506179"/>
    <lineage>
        <taxon>Eukaryota</taxon>
        <taxon>Fungi</taxon>
        <taxon>Dikarya</taxon>
        <taxon>Ascomycota</taxon>
        <taxon>Pezizomycotina</taxon>
        <taxon>Eurotiomycetes</taxon>
        <taxon>Eurotiomycetidae</taxon>
        <taxon>Eurotiales</taxon>
        <taxon>Aspergillaceae</taxon>
        <taxon>Penicillium</taxon>
    </lineage>
</organism>
<accession>A0A9W9KRH5</accession>
<feature type="region of interest" description="Disordered" evidence="1">
    <location>
        <begin position="667"/>
        <end position="724"/>
    </location>
</feature>
<sequence>MPGEQVSVSLVPLFADTPPLRTITLSEDNPNVSIGRASRREIKNRFPAKENGWFDSRVMSREHAELSFCAKTRTVYICDYESTHGTWLNNAKMVTGEKTPLLSGDLLRFGVDVNRFDEVFPAFSVRCHIDWPHTQYENLPLQYHTLVSNIVISSQEQTPDSSVDGSKSKTSTNTFCVPEDEESEDDVSTGSLSNEVDAIPGEHSDTSDELPSSSSDAKSRPNFWLLPSSRLNITGAIEAKVEAELPKCTDKSGTEPEESIQTKSAGLSTPMETPTQSDALRTASPKETYRNAPEIYYDVPEKGFEDWVMLKPGFMRAADIRWGECDSLPNIDPEEQIIHAARRCFVPENTYFVGDDPKDKPITGTECAWQLSPEHSDVNFHAVSEVGLQYWFVDTRKYWVIWEEGNGFPRGWWLVEKPLEFISEDVKSQFQHESAIEDWNKCWIVPAWLPELFGQNCREGTPHCDPEFIEAPFVKGTGRFDLDEEEDPDWDSDASSIDVSVSEHLEDSEDEDSSHSFNDLASRAEIAGLYTETALALEFKSDGNSDDENAGHDEEAFIDPAKLTRDTATSPISSETTESDKTSSTGPKPAASNADGTALTDPRARFPQYPVTRVLAPVDPESHACTENVDPAFALSRSITPHVSYSDGPFAKAKITTPKLQINQEQTPALKGSLKRKAPEMESEMDPSELQASSESDIADAISSALSESEPPRKRVKPGHSSLSRNLASHAATAIISAVLGGLGTIAALAALPPDYFS</sequence>
<feature type="region of interest" description="Disordered" evidence="1">
    <location>
        <begin position="541"/>
        <end position="603"/>
    </location>
</feature>
<feature type="domain" description="FHA" evidence="3">
    <location>
        <begin position="32"/>
        <end position="93"/>
    </location>
</feature>
<evidence type="ECO:0000313" key="4">
    <source>
        <dbReference type="EMBL" id="KAJ5115138.1"/>
    </source>
</evidence>
<dbReference type="Proteomes" id="UP001141434">
    <property type="component" value="Unassembled WGS sequence"/>
</dbReference>
<dbReference type="InterPro" id="IPR000253">
    <property type="entry name" value="FHA_dom"/>
</dbReference>
<dbReference type="InterPro" id="IPR008984">
    <property type="entry name" value="SMAD_FHA_dom_sf"/>
</dbReference>